<dbReference type="InterPro" id="IPR023214">
    <property type="entry name" value="HAD_sf"/>
</dbReference>
<reference evidence="4" key="1">
    <citation type="submission" date="2022-02" db="EMBL/GenBank/DDBJ databases">
        <title>Vibrio sp. nov., a new bacterium isolated from Bohai sea, China.</title>
        <authorList>
            <person name="Yuan Y."/>
        </authorList>
    </citation>
    <scope>NUCLEOTIDE SEQUENCE</scope>
    <source>
        <strain evidence="4">DBSS07</strain>
    </source>
</reference>
<dbReference type="GO" id="GO:0009231">
    <property type="term" value="P:riboflavin biosynthetic process"/>
    <property type="evidence" value="ECO:0007669"/>
    <property type="project" value="TreeGrafter"/>
</dbReference>
<dbReference type="Pfam" id="PF00702">
    <property type="entry name" value="Hydrolase"/>
    <property type="match status" value="1"/>
</dbReference>
<keyword evidence="5" id="KW-1185">Reference proteome</keyword>
<comment type="cofactor">
    <cofactor evidence="1">
        <name>Mg(2+)</name>
        <dbReference type="ChEBI" id="CHEBI:18420"/>
    </cofactor>
</comment>
<gene>
    <name evidence="4" type="primary">yigB</name>
    <name evidence="4" type="ORF">MD483_14280</name>
</gene>
<keyword evidence="2 4" id="KW-0378">Hydrolase</keyword>
<dbReference type="PANTHER" id="PTHR46470">
    <property type="entry name" value="N-ACYLNEURAMINATE-9-PHOSPHATASE"/>
    <property type="match status" value="1"/>
</dbReference>
<dbReference type="GO" id="GO:0043726">
    <property type="term" value="F:5-amino-6-(5-phosphoribitylamino)uracil phosphatase activity"/>
    <property type="evidence" value="ECO:0007669"/>
    <property type="project" value="UniProtKB-EC"/>
</dbReference>
<dbReference type="NCBIfam" id="TIGR01549">
    <property type="entry name" value="HAD-SF-IA-v1"/>
    <property type="match status" value="1"/>
</dbReference>
<dbReference type="InterPro" id="IPR051400">
    <property type="entry name" value="HAD-like_hydrolase"/>
</dbReference>
<dbReference type="SUPFAM" id="SSF56784">
    <property type="entry name" value="HAD-like"/>
    <property type="match status" value="1"/>
</dbReference>
<evidence type="ECO:0000313" key="4">
    <source>
        <dbReference type="EMBL" id="MCW8334985.1"/>
    </source>
</evidence>
<evidence type="ECO:0000313" key="5">
    <source>
        <dbReference type="Proteomes" id="UP001155586"/>
    </source>
</evidence>
<dbReference type="EMBL" id="JAKRRX010000085">
    <property type="protein sequence ID" value="MCW8334985.1"/>
    <property type="molecule type" value="Genomic_DNA"/>
</dbReference>
<dbReference type="Gene3D" id="3.40.50.1000">
    <property type="entry name" value="HAD superfamily/HAD-like"/>
    <property type="match status" value="1"/>
</dbReference>
<dbReference type="Gene3D" id="1.20.120.1600">
    <property type="match status" value="1"/>
</dbReference>
<dbReference type="EC" id="3.1.3.104" evidence="4"/>
<dbReference type="InterPro" id="IPR036412">
    <property type="entry name" value="HAD-like_sf"/>
</dbReference>
<protein>
    <submittedName>
        <fullName evidence="4">5-amino-6-(5-phospho-D-ribitylamino)uracil phosphatase YigB</fullName>
        <ecNumber evidence="4">3.1.3.104</ecNumber>
    </submittedName>
</protein>
<keyword evidence="3" id="KW-0460">Magnesium</keyword>
<dbReference type="InterPro" id="IPR006439">
    <property type="entry name" value="HAD-SF_hydro_IA"/>
</dbReference>
<evidence type="ECO:0000256" key="2">
    <source>
        <dbReference type="ARBA" id="ARBA00022801"/>
    </source>
</evidence>
<organism evidence="4 5">
    <name type="scientific">Vibrio paucivorans</name>
    <dbReference type="NCBI Taxonomy" id="2829489"/>
    <lineage>
        <taxon>Bacteria</taxon>
        <taxon>Pseudomonadati</taxon>
        <taxon>Pseudomonadota</taxon>
        <taxon>Gammaproteobacteria</taxon>
        <taxon>Vibrionales</taxon>
        <taxon>Vibrionaceae</taxon>
        <taxon>Vibrio</taxon>
    </lineage>
</organism>
<dbReference type="Proteomes" id="UP001155586">
    <property type="component" value="Unassembled WGS sequence"/>
</dbReference>
<dbReference type="PANTHER" id="PTHR46470:SF4">
    <property type="entry name" value="5-AMINO-6-(5-PHOSPHO-D-RIBITYLAMINO)URACIL PHOSPHATASE YIGB"/>
    <property type="match status" value="1"/>
</dbReference>
<sequence length="239" mass="27361">MHFYRRLSPIKAMSFDLDDTLYDNRPIIRRVERQMAEWLHQKHPVSATQPLSWWQTLKREVALNDPMLTHDVTLWRHTQIQQGLSALGYTPLQAKQAADEAIIKVLELRSQFDVPQESHRVMGLLAQKLPLVAITNGNVDVDKIGLAPYFQLVLKAGPDGKAKPFPDMFDQAHDYLQLPAHNILHVGDHLKSDVYGAKVNGFQACWFNDQGDSLTQHRHARSLPDVEIHQLDELLELLD</sequence>
<comment type="caution">
    <text evidence="4">The sequence shown here is derived from an EMBL/GenBank/DDBJ whole genome shotgun (WGS) entry which is preliminary data.</text>
</comment>
<dbReference type="RefSeq" id="WP_265688271.1">
    <property type="nucleotide sequence ID" value="NZ_JAKRRX010000085.1"/>
</dbReference>
<accession>A0A9X3CHQ2</accession>
<dbReference type="SFLD" id="SFLDG01129">
    <property type="entry name" value="C1.5:_HAD__Beta-PGM__Phosphata"/>
    <property type="match status" value="1"/>
</dbReference>
<evidence type="ECO:0000256" key="3">
    <source>
        <dbReference type="ARBA" id="ARBA00022842"/>
    </source>
</evidence>
<name>A0A9X3CHQ2_9VIBR</name>
<dbReference type="PRINTS" id="PR00413">
    <property type="entry name" value="HADHALOGNASE"/>
</dbReference>
<proteinExistence type="predicted"/>
<dbReference type="NCBIfam" id="NF008018">
    <property type="entry name" value="PRK10748.1"/>
    <property type="match status" value="1"/>
</dbReference>
<dbReference type="AlphaFoldDB" id="A0A9X3CHQ2"/>
<dbReference type="SFLD" id="SFLDS00003">
    <property type="entry name" value="Haloacid_Dehalogenase"/>
    <property type="match status" value="1"/>
</dbReference>
<evidence type="ECO:0000256" key="1">
    <source>
        <dbReference type="ARBA" id="ARBA00001946"/>
    </source>
</evidence>